<protein>
    <submittedName>
        <fullName evidence="2">Uncharacterized protein</fullName>
    </submittedName>
</protein>
<feature type="compositionally biased region" description="Polar residues" evidence="1">
    <location>
        <begin position="121"/>
        <end position="141"/>
    </location>
</feature>
<feature type="compositionally biased region" description="Low complexity" evidence="1">
    <location>
        <begin position="40"/>
        <end position="51"/>
    </location>
</feature>
<keyword evidence="3" id="KW-1185">Reference proteome</keyword>
<evidence type="ECO:0000313" key="3">
    <source>
        <dbReference type="Proteomes" id="UP000078492"/>
    </source>
</evidence>
<reference evidence="2 3" key="1">
    <citation type="submission" date="2015-09" db="EMBL/GenBank/DDBJ databases">
        <title>Trachymyrmex cornetzi WGS genome.</title>
        <authorList>
            <person name="Nygaard S."/>
            <person name="Hu H."/>
            <person name="Boomsma J."/>
            <person name="Zhang G."/>
        </authorList>
    </citation>
    <scope>NUCLEOTIDE SEQUENCE [LARGE SCALE GENOMIC DNA]</scope>
    <source>
        <strain evidence="2">Tcor2-1</strain>
        <tissue evidence="2">Whole body</tissue>
    </source>
</reference>
<dbReference type="STRING" id="471704.A0A151J6U7"/>
<evidence type="ECO:0000313" key="2">
    <source>
        <dbReference type="EMBL" id="KYN19068.1"/>
    </source>
</evidence>
<proteinExistence type="predicted"/>
<feature type="region of interest" description="Disordered" evidence="1">
    <location>
        <begin position="1"/>
        <end position="51"/>
    </location>
</feature>
<dbReference type="EMBL" id="KQ979802">
    <property type="protein sequence ID" value="KYN19068.1"/>
    <property type="molecule type" value="Genomic_DNA"/>
</dbReference>
<evidence type="ECO:0000256" key="1">
    <source>
        <dbReference type="SAM" id="MobiDB-lite"/>
    </source>
</evidence>
<feature type="compositionally biased region" description="Polar residues" evidence="1">
    <location>
        <begin position="28"/>
        <end position="39"/>
    </location>
</feature>
<name>A0A151J6U7_9HYME</name>
<sequence>MASDSGGSSDQNSHRSVSFSLHPPTLVINPSNQTNSSPINMNSNVSSDLSSSMLKSLFDEAGLSEVATCNPNKEITPSSSSPPPLSSDSSQVMTSRDPSMEIDEITNTRKRHSSEEIEAQGRSSTSPPKRSTASTTSTLNPRDSPRPNNAEDAIGARSQDTTNAAANLKAAPKYRPQDNGPYAVYVYDLNREKATHPIVISSIIANSGIPDIQEIKKIGKGKILIEAKSATAANRLVDNPTFSKHNLKAFIPAFRVIREGVIQDVPVELALEYIHTHIETPTAKILDIQRLNRRVTINGKSEYVPSKTLRIKFAGQSRTYS</sequence>
<organism evidence="2 3">
    <name type="scientific">Trachymyrmex cornetzi</name>
    <dbReference type="NCBI Taxonomy" id="471704"/>
    <lineage>
        <taxon>Eukaryota</taxon>
        <taxon>Metazoa</taxon>
        <taxon>Ecdysozoa</taxon>
        <taxon>Arthropoda</taxon>
        <taxon>Hexapoda</taxon>
        <taxon>Insecta</taxon>
        <taxon>Pterygota</taxon>
        <taxon>Neoptera</taxon>
        <taxon>Endopterygota</taxon>
        <taxon>Hymenoptera</taxon>
        <taxon>Apocrita</taxon>
        <taxon>Aculeata</taxon>
        <taxon>Formicoidea</taxon>
        <taxon>Formicidae</taxon>
        <taxon>Myrmicinae</taxon>
        <taxon>Trachymyrmex</taxon>
    </lineage>
</organism>
<gene>
    <name evidence="2" type="ORF">ALC57_08607</name>
</gene>
<accession>A0A151J6U7</accession>
<feature type="compositionally biased region" description="Polar residues" evidence="1">
    <location>
        <begin position="1"/>
        <end position="19"/>
    </location>
</feature>
<feature type="region of interest" description="Disordered" evidence="1">
    <location>
        <begin position="68"/>
        <end position="162"/>
    </location>
</feature>
<dbReference type="AlphaFoldDB" id="A0A151J6U7"/>
<dbReference type="Proteomes" id="UP000078492">
    <property type="component" value="Unassembled WGS sequence"/>
</dbReference>